<dbReference type="Proteomes" id="UP000305778">
    <property type="component" value="Unassembled WGS sequence"/>
</dbReference>
<dbReference type="EMBL" id="SUMC01000262">
    <property type="protein sequence ID" value="TJZ93165.1"/>
    <property type="molecule type" value="Genomic_DNA"/>
</dbReference>
<dbReference type="SUPFAM" id="SSF103032">
    <property type="entry name" value="Hypothetical protein YwqG"/>
    <property type="match status" value="1"/>
</dbReference>
<organism evidence="1 2">
    <name type="scientific">Actinacidiphila oryziradicis</name>
    <dbReference type="NCBI Taxonomy" id="2571141"/>
    <lineage>
        <taxon>Bacteria</taxon>
        <taxon>Bacillati</taxon>
        <taxon>Actinomycetota</taxon>
        <taxon>Actinomycetes</taxon>
        <taxon>Kitasatosporales</taxon>
        <taxon>Streptomycetaceae</taxon>
        <taxon>Actinacidiphila</taxon>
    </lineage>
</organism>
<accession>A0A4U0RD63</accession>
<keyword evidence="2" id="KW-1185">Reference proteome</keyword>
<evidence type="ECO:0000313" key="2">
    <source>
        <dbReference type="Proteomes" id="UP000305778"/>
    </source>
</evidence>
<dbReference type="AlphaFoldDB" id="A0A4U0RD63"/>
<name>A0A4U0RD63_9ACTN</name>
<dbReference type="Gene3D" id="2.30.320.10">
    <property type="entry name" value="YwqG-like"/>
    <property type="match status" value="1"/>
</dbReference>
<evidence type="ECO:0000313" key="1">
    <source>
        <dbReference type="EMBL" id="TJZ93165.1"/>
    </source>
</evidence>
<dbReference type="OrthoDB" id="4252561at2"/>
<dbReference type="RefSeq" id="WP_136731637.1">
    <property type="nucleotide sequence ID" value="NZ_SUMC01000262.1"/>
</dbReference>
<reference evidence="1 2" key="1">
    <citation type="submission" date="2019-04" db="EMBL/GenBank/DDBJ databases">
        <title>Streptomyces oryziradicis sp. nov., a novel actinomycete isolated from rhizosphere soil of rice (Oryza sativa L.).</title>
        <authorList>
            <person name="Li C."/>
        </authorList>
    </citation>
    <scope>NUCLEOTIDE SEQUENCE [LARGE SCALE GENOMIC DNA]</scope>
    <source>
        <strain evidence="1 2">NEAU-C40</strain>
    </source>
</reference>
<dbReference type="InterPro" id="IPR015315">
    <property type="entry name" value="DUF1963"/>
</dbReference>
<proteinExistence type="predicted"/>
<comment type="caution">
    <text evidence="1">The sequence shown here is derived from an EMBL/GenBank/DDBJ whole genome shotgun (WGS) entry which is preliminary data.</text>
</comment>
<protein>
    <submittedName>
        <fullName evidence="1">DUF1963 domain-containing protein</fullName>
    </submittedName>
</protein>
<sequence>MTPEMLDRLNPFRDEALKRGIPSADVERWITSTARPCATLSPDGDGPVVGQFGGSLALPAGVPDPFYPLLATIDCAAIPGEATDIPLPPDGQLLLFGYPDLDHPLWPGGGSVVYIPSGAAVEEREEDPQFREDPEQQEIRDQYPQGQLRLTINVSLPYYGCMQLSEPPYQRPLPGHPHSEELCAVWMDTVDRIASGGPLQIGGYATDEYDGESDPLLSSAAENPEGWVLLADWYTAIEGREGATVHWGIRREDVAARRFDQVRASVLWNP</sequence>
<dbReference type="InterPro" id="IPR035948">
    <property type="entry name" value="YwqG-like_sf"/>
</dbReference>
<dbReference type="Pfam" id="PF09234">
    <property type="entry name" value="DUF1963"/>
    <property type="match status" value="1"/>
</dbReference>
<gene>
    <name evidence="1" type="ORF">FCI23_54720</name>
</gene>